<evidence type="ECO:0000256" key="8">
    <source>
        <dbReference type="SAM" id="Phobius"/>
    </source>
</evidence>
<dbReference type="InterPro" id="IPR036890">
    <property type="entry name" value="HATPase_C_sf"/>
</dbReference>
<evidence type="ECO:0000256" key="1">
    <source>
        <dbReference type="ARBA" id="ARBA00000085"/>
    </source>
</evidence>
<dbReference type="PANTHER" id="PTHR44936:SF10">
    <property type="entry name" value="SENSOR PROTEIN RSTB"/>
    <property type="match status" value="1"/>
</dbReference>
<dbReference type="SUPFAM" id="SSF55874">
    <property type="entry name" value="ATPase domain of HSP90 chaperone/DNA topoisomerase II/histidine kinase"/>
    <property type="match status" value="1"/>
</dbReference>
<reference evidence="10 11" key="1">
    <citation type="submission" date="2015-08" db="EMBL/GenBank/DDBJ databases">
        <title>Genomes of Isolates from Cabo Rojo, PR.</title>
        <authorList>
            <person name="Sanchez-Nieves R.L."/>
            <person name="Montalvo-Rodriguez R."/>
        </authorList>
    </citation>
    <scope>NUCLEOTIDE SEQUENCE [LARGE SCALE GENOMIC DNA]</scope>
    <source>
        <strain evidence="10 11">5</strain>
    </source>
</reference>
<dbReference type="Pfam" id="PF02518">
    <property type="entry name" value="HATPase_c"/>
    <property type="match status" value="1"/>
</dbReference>
<keyword evidence="3" id="KW-0808">Transferase</keyword>
<evidence type="ECO:0000313" key="10">
    <source>
        <dbReference type="EMBL" id="KOX97173.1"/>
    </source>
</evidence>
<evidence type="ECO:0000256" key="7">
    <source>
        <dbReference type="SAM" id="MobiDB-lite"/>
    </source>
</evidence>
<evidence type="ECO:0000259" key="9">
    <source>
        <dbReference type="PROSITE" id="PS50109"/>
    </source>
</evidence>
<dbReference type="RefSeq" id="WP_053771349.1">
    <property type="nucleotide sequence ID" value="NZ_LIST01000002.1"/>
</dbReference>
<dbReference type="AlphaFoldDB" id="A0A0N0BRS3"/>
<protein>
    <recommendedName>
        <fullName evidence="2">histidine kinase</fullName>
        <ecNumber evidence="2">2.7.13.3</ecNumber>
    </recommendedName>
</protein>
<dbReference type="GO" id="GO:0004673">
    <property type="term" value="F:protein histidine kinase activity"/>
    <property type="evidence" value="ECO:0007669"/>
    <property type="project" value="UniProtKB-EC"/>
</dbReference>
<dbReference type="PATRIC" id="fig|1705389.3.peg.3392"/>
<dbReference type="InterPro" id="IPR050980">
    <property type="entry name" value="2C_sensor_his_kinase"/>
</dbReference>
<keyword evidence="8" id="KW-0812">Transmembrane</keyword>
<organism evidence="10 11">
    <name type="scientific">Halorubrum tropicale</name>
    <dbReference type="NCBI Taxonomy" id="1765655"/>
    <lineage>
        <taxon>Archaea</taxon>
        <taxon>Methanobacteriati</taxon>
        <taxon>Methanobacteriota</taxon>
        <taxon>Stenosarchaea group</taxon>
        <taxon>Halobacteria</taxon>
        <taxon>Halobacteriales</taxon>
        <taxon>Haloferacaceae</taxon>
        <taxon>Halorubrum</taxon>
    </lineage>
</organism>
<name>A0A0N0BRS3_9EURY</name>
<evidence type="ECO:0000256" key="3">
    <source>
        <dbReference type="ARBA" id="ARBA00022679"/>
    </source>
</evidence>
<evidence type="ECO:0000256" key="5">
    <source>
        <dbReference type="ARBA" id="ARBA00022777"/>
    </source>
</evidence>
<dbReference type="STRING" id="1765655.AMR74_07045"/>
<keyword evidence="8" id="KW-1133">Transmembrane helix</keyword>
<dbReference type="GO" id="GO:0005524">
    <property type="term" value="F:ATP binding"/>
    <property type="evidence" value="ECO:0007669"/>
    <property type="project" value="UniProtKB-KW"/>
</dbReference>
<gene>
    <name evidence="10" type="ORF">AMR74_07045</name>
</gene>
<dbReference type="EMBL" id="LIST01000002">
    <property type="protein sequence ID" value="KOX97173.1"/>
    <property type="molecule type" value="Genomic_DNA"/>
</dbReference>
<feature type="region of interest" description="Disordered" evidence="7">
    <location>
        <begin position="343"/>
        <end position="392"/>
    </location>
</feature>
<feature type="transmembrane region" description="Helical" evidence="8">
    <location>
        <begin position="36"/>
        <end position="57"/>
    </location>
</feature>
<evidence type="ECO:0000256" key="4">
    <source>
        <dbReference type="ARBA" id="ARBA00022741"/>
    </source>
</evidence>
<dbReference type="PROSITE" id="PS50109">
    <property type="entry name" value="HIS_KIN"/>
    <property type="match status" value="1"/>
</dbReference>
<dbReference type="PANTHER" id="PTHR44936">
    <property type="entry name" value="SENSOR PROTEIN CREC"/>
    <property type="match status" value="1"/>
</dbReference>
<feature type="transmembrane region" description="Helical" evidence="8">
    <location>
        <begin position="69"/>
        <end position="91"/>
    </location>
</feature>
<dbReference type="EC" id="2.7.13.3" evidence="2"/>
<dbReference type="SMART" id="SM00387">
    <property type="entry name" value="HATPase_c"/>
    <property type="match status" value="1"/>
</dbReference>
<keyword evidence="8" id="KW-0472">Membrane</keyword>
<comment type="catalytic activity">
    <reaction evidence="1">
        <text>ATP + protein L-histidine = ADP + protein N-phospho-L-histidine.</text>
        <dbReference type="EC" id="2.7.13.3"/>
    </reaction>
</comment>
<dbReference type="Proteomes" id="UP000037747">
    <property type="component" value="Unassembled WGS sequence"/>
</dbReference>
<keyword evidence="4" id="KW-0547">Nucleotide-binding</keyword>
<evidence type="ECO:0000256" key="2">
    <source>
        <dbReference type="ARBA" id="ARBA00012438"/>
    </source>
</evidence>
<proteinExistence type="predicted"/>
<dbReference type="Gene3D" id="3.30.565.10">
    <property type="entry name" value="Histidine kinase-like ATPase, C-terminal domain"/>
    <property type="match status" value="1"/>
</dbReference>
<dbReference type="InterPro" id="IPR003594">
    <property type="entry name" value="HATPase_dom"/>
</dbReference>
<dbReference type="OrthoDB" id="3369at2157"/>
<accession>A0A0N0BRS3</accession>
<dbReference type="InterPro" id="IPR005467">
    <property type="entry name" value="His_kinase_dom"/>
</dbReference>
<evidence type="ECO:0000313" key="11">
    <source>
        <dbReference type="Proteomes" id="UP000037747"/>
    </source>
</evidence>
<sequence length="392" mass="41850">MASIVTPRVGFAALGTLCAGLGAGHLASQGGGVGPLLESALIVGLSGFVFYTVYDLPGWGISHSGRWRAVRIAALTALSFASLAGVVWLIWLLEHHAFKLPFLIAFATSLGAAVGSRAGPYAVKADEQLAEAQELATLLSINDRVLRHNIRNELSVALGYLDGIEDVEDDAEVAERAAIVRDHLSELSETSERTRRIASIWRTGSLQSFDLVPLVRERVDRVTAEDPEAAIETELPDRRIVRAHPSLPLAFEEALRNAVEHNGDDVTVTVCVGRDGDATTLVVADTGGGLPATDRETLQNAEETPLEHAEGLGLWLIYWTVTRGGGAVEFAENDPRGTVVRIRLPDRPESDGPSGPVPEAAELRRRARRAAMWGDPDVAGVGTGDPEADESA</sequence>
<keyword evidence="11" id="KW-1185">Reference proteome</keyword>
<evidence type="ECO:0000256" key="6">
    <source>
        <dbReference type="ARBA" id="ARBA00022840"/>
    </source>
</evidence>
<comment type="caution">
    <text evidence="10">The sequence shown here is derived from an EMBL/GenBank/DDBJ whole genome shotgun (WGS) entry which is preliminary data.</text>
</comment>
<feature type="domain" description="Histidine kinase" evidence="9">
    <location>
        <begin position="145"/>
        <end position="348"/>
    </location>
</feature>
<keyword evidence="6" id="KW-0067">ATP-binding</keyword>
<keyword evidence="5 10" id="KW-0418">Kinase</keyword>